<dbReference type="EMBL" id="JBITYG010000009">
    <property type="protein sequence ID" value="MFI9104425.1"/>
    <property type="molecule type" value="Genomic_DNA"/>
</dbReference>
<dbReference type="Pfam" id="PF00440">
    <property type="entry name" value="TetR_N"/>
    <property type="match status" value="1"/>
</dbReference>
<organism evidence="6 7">
    <name type="scientific">Streptomyces fildesensis</name>
    <dbReference type="NCBI Taxonomy" id="375757"/>
    <lineage>
        <taxon>Bacteria</taxon>
        <taxon>Bacillati</taxon>
        <taxon>Actinomycetota</taxon>
        <taxon>Actinomycetes</taxon>
        <taxon>Kitasatosporales</taxon>
        <taxon>Streptomycetaceae</taxon>
        <taxon>Streptomyces</taxon>
    </lineage>
</organism>
<evidence type="ECO:0000256" key="3">
    <source>
        <dbReference type="ARBA" id="ARBA00023163"/>
    </source>
</evidence>
<dbReference type="InterPro" id="IPR001647">
    <property type="entry name" value="HTH_TetR"/>
</dbReference>
<feature type="domain" description="HTH tetR-type" evidence="5">
    <location>
        <begin position="18"/>
        <end position="78"/>
    </location>
</feature>
<proteinExistence type="predicted"/>
<evidence type="ECO:0000256" key="4">
    <source>
        <dbReference type="PROSITE-ProRule" id="PRU00335"/>
    </source>
</evidence>
<dbReference type="Pfam" id="PF02909">
    <property type="entry name" value="TetR_C_1"/>
    <property type="match status" value="1"/>
</dbReference>
<dbReference type="InterPro" id="IPR036271">
    <property type="entry name" value="Tet_transcr_reg_TetR-rel_C_sf"/>
</dbReference>
<evidence type="ECO:0000256" key="2">
    <source>
        <dbReference type="ARBA" id="ARBA00023125"/>
    </source>
</evidence>
<dbReference type="InterPro" id="IPR004111">
    <property type="entry name" value="Repressor_TetR_C"/>
</dbReference>
<dbReference type="PANTHER" id="PTHR30055">
    <property type="entry name" value="HTH-TYPE TRANSCRIPTIONAL REGULATOR RUTR"/>
    <property type="match status" value="1"/>
</dbReference>
<feature type="DNA-binding region" description="H-T-H motif" evidence="4">
    <location>
        <begin position="41"/>
        <end position="60"/>
    </location>
</feature>
<dbReference type="PANTHER" id="PTHR30055:SF151">
    <property type="entry name" value="TRANSCRIPTIONAL REGULATORY PROTEIN"/>
    <property type="match status" value="1"/>
</dbReference>
<dbReference type="RefSeq" id="WP_399654671.1">
    <property type="nucleotide sequence ID" value="NZ_JBITYG010000009.1"/>
</dbReference>
<evidence type="ECO:0000259" key="5">
    <source>
        <dbReference type="PROSITE" id="PS50977"/>
    </source>
</evidence>
<keyword evidence="2 4" id="KW-0238">DNA-binding</keyword>
<sequence length="235" mass="25739">MTVTQQARTPRRRAPRNTLNPDRILDAAVVLLDRDGAEAFTMRALAAQLGVGTMAVYSHFRSKEEISDAVAQRLLSEVELPAMGEAESTADAREQLREVCRSVFRLFADHPSALQLLTTRPMRGDEAIAVIDRMLGLLRAAGLDRVDAARAHVALMQYTVGSALWNVRRDRALCEDGLRDRVRARLADLPADRYPALTELVPELAIAQDAGMAQYELGLDGLLTGLIGPGPRSAR</sequence>
<dbReference type="Gene3D" id="1.10.357.10">
    <property type="entry name" value="Tetracycline Repressor, domain 2"/>
    <property type="match status" value="1"/>
</dbReference>
<dbReference type="SUPFAM" id="SSF48498">
    <property type="entry name" value="Tetracyclin repressor-like, C-terminal domain"/>
    <property type="match status" value="1"/>
</dbReference>
<accession>A0ABW8CD97</accession>
<keyword evidence="1" id="KW-0805">Transcription regulation</keyword>
<dbReference type="PROSITE" id="PS50977">
    <property type="entry name" value="HTH_TETR_2"/>
    <property type="match status" value="1"/>
</dbReference>
<keyword evidence="7" id="KW-1185">Reference proteome</keyword>
<protein>
    <submittedName>
        <fullName evidence="6">TetR/AcrR family transcriptional regulator</fullName>
    </submittedName>
</protein>
<evidence type="ECO:0000313" key="6">
    <source>
        <dbReference type="EMBL" id="MFI9104425.1"/>
    </source>
</evidence>
<comment type="caution">
    <text evidence="6">The sequence shown here is derived from an EMBL/GenBank/DDBJ whole genome shotgun (WGS) entry which is preliminary data.</text>
</comment>
<keyword evidence="3" id="KW-0804">Transcription</keyword>
<name>A0ABW8CD97_9ACTN</name>
<dbReference type="InterPro" id="IPR009057">
    <property type="entry name" value="Homeodomain-like_sf"/>
</dbReference>
<gene>
    <name evidence="6" type="ORF">ACIGXA_28310</name>
</gene>
<evidence type="ECO:0000313" key="7">
    <source>
        <dbReference type="Proteomes" id="UP001614394"/>
    </source>
</evidence>
<dbReference type="SUPFAM" id="SSF46689">
    <property type="entry name" value="Homeodomain-like"/>
    <property type="match status" value="1"/>
</dbReference>
<evidence type="ECO:0000256" key="1">
    <source>
        <dbReference type="ARBA" id="ARBA00023015"/>
    </source>
</evidence>
<reference evidence="6 7" key="1">
    <citation type="submission" date="2024-10" db="EMBL/GenBank/DDBJ databases">
        <title>The Natural Products Discovery Center: Release of the First 8490 Sequenced Strains for Exploring Actinobacteria Biosynthetic Diversity.</title>
        <authorList>
            <person name="Kalkreuter E."/>
            <person name="Kautsar S.A."/>
            <person name="Yang D."/>
            <person name="Bader C.D."/>
            <person name="Teijaro C.N."/>
            <person name="Fluegel L."/>
            <person name="Davis C.M."/>
            <person name="Simpson J.R."/>
            <person name="Lauterbach L."/>
            <person name="Steele A.D."/>
            <person name="Gui C."/>
            <person name="Meng S."/>
            <person name="Li G."/>
            <person name="Viehrig K."/>
            <person name="Ye F."/>
            <person name="Su P."/>
            <person name="Kiefer A.F."/>
            <person name="Nichols A."/>
            <person name="Cepeda A.J."/>
            <person name="Yan W."/>
            <person name="Fan B."/>
            <person name="Jiang Y."/>
            <person name="Adhikari A."/>
            <person name="Zheng C.-J."/>
            <person name="Schuster L."/>
            <person name="Cowan T.M."/>
            <person name="Smanski M.J."/>
            <person name="Chevrette M.G."/>
            <person name="De Carvalho L.P.S."/>
            <person name="Shen B."/>
        </authorList>
    </citation>
    <scope>NUCLEOTIDE SEQUENCE [LARGE SCALE GENOMIC DNA]</scope>
    <source>
        <strain evidence="6 7">NPDC053399</strain>
    </source>
</reference>
<dbReference type="InterPro" id="IPR050109">
    <property type="entry name" value="HTH-type_TetR-like_transc_reg"/>
</dbReference>
<dbReference type="Proteomes" id="UP001614394">
    <property type="component" value="Unassembled WGS sequence"/>
</dbReference>
<dbReference type="PRINTS" id="PR00455">
    <property type="entry name" value="HTHTETR"/>
</dbReference>